<dbReference type="Pfam" id="PF17830">
    <property type="entry name" value="STI1-HOP_DP"/>
    <property type="match status" value="1"/>
</dbReference>
<dbReference type="CDD" id="cd14438">
    <property type="entry name" value="Hip_N"/>
    <property type="match status" value="1"/>
</dbReference>
<evidence type="ECO:0000313" key="7">
    <source>
        <dbReference type="Proteomes" id="UP001497512"/>
    </source>
</evidence>
<evidence type="ECO:0000256" key="2">
    <source>
        <dbReference type="ARBA" id="ARBA00022803"/>
    </source>
</evidence>
<keyword evidence="1" id="KW-0677">Repeat</keyword>
<dbReference type="PANTHER" id="PTHR45883">
    <property type="entry name" value="HSC70-INTERACTING PROTEIN"/>
    <property type="match status" value="1"/>
</dbReference>
<accession>A0ABP0TL93</accession>
<dbReference type="SUPFAM" id="SSF48452">
    <property type="entry name" value="TPR-like"/>
    <property type="match status" value="1"/>
</dbReference>
<feature type="compositionally biased region" description="Low complexity" evidence="4">
    <location>
        <begin position="285"/>
        <end position="306"/>
    </location>
</feature>
<evidence type="ECO:0000256" key="1">
    <source>
        <dbReference type="ARBA" id="ARBA00022737"/>
    </source>
</evidence>
<dbReference type="InterPro" id="IPR019734">
    <property type="entry name" value="TPR_rpt"/>
</dbReference>
<dbReference type="Gene3D" id="1.10.260.100">
    <property type="match status" value="1"/>
</dbReference>
<keyword evidence="7" id="KW-1185">Reference proteome</keyword>
<dbReference type="SMART" id="SM00727">
    <property type="entry name" value="STI1"/>
    <property type="match status" value="1"/>
</dbReference>
<organism evidence="6 7">
    <name type="scientific">Sphagnum troendelagicum</name>
    <dbReference type="NCBI Taxonomy" id="128251"/>
    <lineage>
        <taxon>Eukaryota</taxon>
        <taxon>Viridiplantae</taxon>
        <taxon>Streptophyta</taxon>
        <taxon>Embryophyta</taxon>
        <taxon>Bryophyta</taxon>
        <taxon>Sphagnophytina</taxon>
        <taxon>Sphagnopsida</taxon>
        <taxon>Sphagnales</taxon>
        <taxon>Sphagnaceae</taxon>
        <taxon>Sphagnum</taxon>
    </lineage>
</organism>
<dbReference type="Pfam" id="PF18253">
    <property type="entry name" value="HipN"/>
    <property type="match status" value="1"/>
</dbReference>
<reference evidence="6" key="1">
    <citation type="submission" date="2024-02" db="EMBL/GenBank/DDBJ databases">
        <authorList>
            <consortium name="ELIXIR-Norway"/>
            <consortium name="Elixir Norway"/>
        </authorList>
    </citation>
    <scope>NUCLEOTIDE SEQUENCE</scope>
</reference>
<gene>
    <name evidence="6" type="ORF">CSSPTR1EN2_LOCUS4950</name>
</gene>
<feature type="repeat" description="TPR" evidence="3">
    <location>
        <begin position="129"/>
        <end position="162"/>
    </location>
</feature>
<dbReference type="Gene3D" id="6.10.250.3420">
    <property type="match status" value="1"/>
</dbReference>
<feature type="compositionally biased region" description="Acidic residues" evidence="4">
    <location>
        <begin position="60"/>
        <end position="71"/>
    </location>
</feature>
<evidence type="ECO:0000256" key="3">
    <source>
        <dbReference type="PROSITE-ProRule" id="PRU00339"/>
    </source>
</evidence>
<dbReference type="EMBL" id="OZ019904">
    <property type="protein sequence ID" value="CAK9199465.1"/>
    <property type="molecule type" value="Genomic_DNA"/>
</dbReference>
<dbReference type="InterPro" id="IPR041243">
    <property type="entry name" value="STI1/HOP_DP"/>
</dbReference>
<keyword evidence="2 3" id="KW-0802">TPR repeat</keyword>
<dbReference type="PROSITE" id="PS50005">
    <property type="entry name" value="TPR"/>
    <property type="match status" value="1"/>
</dbReference>
<dbReference type="PANTHER" id="PTHR45883:SF2">
    <property type="entry name" value="HSC70-INTERACTING PROTEIN"/>
    <property type="match status" value="1"/>
</dbReference>
<sequence length="401" mass="42999">MDAAKVAQLKLFVQQCEANPAILQDPSLAFFRSYLEKLGAKVPAAAYGKTESTKAAPTVDDSDDDMPELEEQTGSKKATATKPSESDNISDDESDVELDTEGVVAPDNEPPQKVDDLTSEVTDENRENAQVAKGKAMEALAEGKLEEALQYFSEAISCNPTSAILFANRAGVYVKMKKPNAAIHDAQVALKINPDLAKGYKWRGEANALLGEWEESAKDLHLASRLDYDEEIAAVLKKVEPNVHKIEEHRRKYERLRKERDERRIAREKEAANEQVKKEQEKSAPPRAARPGGMPGFPGSMPAGMRGFPGGMPGGKGNFPGGTPAGMGSGSGGTPGAPGGIDMSKILSDPELMAAFQDPEVMAALQDVMKNPSNLAKHQGNPKVAPVISKMFTKFAGAGAP</sequence>
<dbReference type="InterPro" id="IPR011990">
    <property type="entry name" value="TPR-like_helical_dom_sf"/>
</dbReference>
<feature type="compositionally biased region" description="Acidic residues" evidence="4">
    <location>
        <begin position="88"/>
        <end position="100"/>
    </location>
</feature>
<dbReference type="SMART" id="SM00028">
    <property type="entry name" value="TPR"/>
    <property type="match status" value="3"/>
</dbReference>
<protein>
    <recommendedName>
        <fullName evidence="5">STI1 domain-containing protein</fullName>
    </recommendedName>
</protein>
<evidence type="ECO:0000259" key="5">
    <source>
        <dbReference type="SMART" id="SM00727"/>
    </source>
</evidence>
<feature type="domain" description="STI1" evidence="5">
    <location>
        <begin position="349"/>
        <end position="388"/>
    </location>
</feature>
<feature type="compositionally biased region" description="Basic and acidic residues" evidence="4">
    <location>
        <begin position="267"/>
        <end position="284"/>
    </location>
</feature>
<dbReference type="Proteomes" id="UP001497512">
    <property type="component" value="Chromosome 12"/>
</dbReference>
<feature type="region of interest" description="Disordered" evidence="4">
    <location>
        <begin position="45"/>
        <end position="116"/>
    </location>
</feature>
<dbReference type="InterPro" id="IPR034649">
    <property type="entry name" value="Hip_N"/>
</dbReference>
<proteinExistence type="predicted"/>
<dbReference type="InterPro" id="IPR006636">
    <property type="entry name" value="STI1_HS-bd"/>
</dbReference>
<name>A0ABP0TL93_9BRYO</name>
<evidence type="ECO:0000313" key="6">
    <source>
        <dbReference type="EMBL" id="CAK9199465.1"/>
    </source>
</evidence>
<dbReference type="Gene3D" id="1.25.40.10">
    <property type="entry name" value="Tetratricopeptide repeat domain"/>
    <property type="match status" value="1"/>
</dbReference>
<feature type="region of interest" description="Disordered" evidence="4">
    <location>
        <begin position="267"/>
        <end position="339"/>
    </location>
</feature>
<feature type="compositionally biased region" description="Gly residues" evidence="4">
    <location>
        <begin position="307"/>
        <end position="339"/>
    </location>
</feature>
<evidence type="ECO:0000256" key="4">
    <source>
        <dbReference type="SAM" id="MobiDB-lite"/>
    </source>
</evidence>